<protein>
    <recommendedName>
        <fullName evidence="3">Ig-like domain (Group 2)</fullName>
    </recommendedName>
</protein>
<evidence type="ECO:0008006" key="3">
    <source>
        <dbReference type="Google" id="ProtNLM"/>
    </source>
</evidence>
<name>A0A521ARK8_9BACT</name>
<dbReference type="Gene3D" id="2.60.40.1080">
    <property type="match status" value="1"/>
</dbReference>
<proteinExistence type="predicted"/>
<evidence type="ECO:0000313" key="1">
    <source>
        <dbReference type="EMBL" id="SMO37426.1"/>
    </source>
</evidence>
<dbReference type="EMBL" id="FXTH01000001">
    <property type="protein sequence ID" value="SMO37426.1"/>
    <property type="molecule type" value="Genomic_DNA"/>
</dbReference>
<reference evidence="1 2" key="1">
    <citation type="submission" date="2017-05" db="EMBL/GenBank/DDBJ databases">
        <authorList>
            <person name="Varghese N."/>
            <person name="Submissions S."/>
        </authorList>
    </citation>
    <scope>NUCLEOTIDE SEQUENCE [LARGE SCALE GENOMIC DNA]</scope>
    <source>
        <strain evidence="1 2">DSM 21194</strain>
    </source>
</reference>
<sequence length="159" mass="16972">MLLLALLAAVGCDSTTSGNEQDIEVVGIEITPEDHSIVKGEEKQFTALAVLARGDKVPFHELDRSIWTWEWSVTNPQITIFDNTGLATGLEVGETMCWVTLQNSAGEASEGSASGNGAALVEVPAGSGLPRLHKPFVGRDSFGVKVISPEKLKAKFNLH</sequence>
<gene>
    <name evidence="1" type="ORF">SAMN06265218_101312</name>
</gene>
<accession>A0A521ARK8</accession>
<keyword evidence="2" id="KW-1185">Reference proteome</keyword>
<evidence type="ECO:0000313" key="2">
    <source>
        <dbReference type="Proteomes" id="UP000317593"/>
    </source>
</evidence>
<dbReference type="Proteomes" id="UP000317593">
    <property type="component" value="Unassembled WGS sequence"/>
</dbReference>
<organism evidence="1 2">
    <name type="scientific">Fodinibius sediminis</name>
    <dbReference type="NCBI Taxonomy" id="1214077"/>
    <lineage>
        <taxon>Bacteria</taxon>
        <taxon>Pseudomonadati</taxon>
        <taxon>Balneolota</taxon>
        <taxon>Balneolia</taxon>
        <taxon>Balneolales</taxon>
        <taxon>Balneolaceae</taxon>
        <taxon>Fodinibius</taxon>
    </lineage>
</organism>
<dbReference type="AlphaFoldDB" id="A0A521ARK8"/>